<dbReference type="AlphaFoldDB" id="A0A0E9UNB9"/>
<reference evidence="1" key="2">
    <citation type="journal article" date="2015" name="Fish Shellfish Immunol.">
        <title>Early steps in the European eel (Anguilla anguilla)-Vibrio vulnificus interaction in the gills: Role of the RtxA13 toxin.</title>
        <authorList>
            <person name="Callol A."/>
            <person name="Pajuelo D."/>
            <person name="Ebbesson L."/>
            <person name="Teles M."/>
            <person name="MacKenzie S."/>
            <person name="Amaro C."/>
        </authorList>
    </citation>
    <scope>NUCLEOTIDE SEQUENCE</scope>
</reference>
<sequence length="26" mass="3271">MQNTRRTFLNKWHGFHPFLFIFGIDF</sequence>
<protein>
    <submittedName>
        <fullName evidence="1">Uncharacterized protein</fullName>
    </submittedName>
</protein>
<proteinExistence type="predicted"/>
<name>A0A0E9UNB9_ANGAN</name>
<accession>A0A0E9UNB9</accession>
<organism evidence="1">
    <name type="scientific">Anguilla anguilla</name>
    <name type="common">European freshwater eel</name>
    <name type="synonym">Muraena anguilla</name>
    <dbReference type="NCBI Taxonomy" id="7936"/>
    <lineage>
        <taxon>Eukaryota</taxon>
        <taxon>Metazoa</taxon>
        <taxon>Chordata</taxon>
        <taxon>Craniata</taxon>
        <taxon>Vertebrata</taxon>
        <taxon>Euteleostomi</taxon>
        <taxon>Actinopterygii</taxon>
        <taxon>Neopterygii</taxon>
        <taxon>Teleostei</taxon>
        <taxon>Anguilliformes</taxon>
        <taxon>Anguillidae</taxon>
        <taxon>Anguilla</taxon>
    </lineage>
</organism>
<reference evidence="1" key="1">
    <citation type="submission" date="2014-11" db="EMBL/GenBank/DDBJ databases">
        <authorList>
            <person name="Amaro Gonzalez C."/>
        </authorList>
    </citation>
    <scope>NUCLEOTIDE SEQUENCE</scope>
</reference>
<evidence type="ECO:0000313" key="1">
    <source>
        <dbReference type="EMBL" id="JAH67282.1"/>
    </source>
</evidence>
<dbReference type="EMBL" id="GBXM01041295">
    <property type="protein sequence ID" value="JAH67282.1"/>
    <property type="molecule type" value="Transcribed_RNA"/>
</dbReference>